<evidence type="ECO:0000256" key="1">
    <source>
        <dbReference type="SAM" id="Coils"/>
    </source>
</evidence>
<gene>
    <name evidence="4" type="ORF">ACFL27_09285</name>
</gene>
<evidence type="ECO:0000256" key="2">
    <source>
        <dbReference type="SAM" id="Phobius"/>
    </source>
</evidence>
<dbReference type="Pfam" id="PF01966">
    <property type="entry name" value="HD"/>
    <property type="match status" value="1"/>
</dbReference>
<sequence length="755" mass="87607">MNELLQYINEIAVFIVTRPAIEIWETLICFTFFILLLLLVKIRKTRNKLQQSHTRCNDLEKMLIIEQDAHRETQRLFEKRNEGLIRTGQKIKELRDDVNKKDLEINEQTEELIELQDWKRSIEKEKTDREREKQRNDQEIERKNKILEIMYQYYDDFRRPIFAVVDSDRCRGTYHHIQTVASLAGTAAERVQLSGSFVRAAAYFHDLGKAYHPKYFKENWGYNEDRGWRQENEEYSFYHRGQMILSHLPLGRKWVQEHMTAPPTDLMEMLAEFPGSNEWKESIFLDAVAHLSSSIEEHQGNTTILGLFLASVKNGEGTTLEDFRYVTGRKPCSKENGIILLADSCDAAFEGITLDKDTDIGDILKNVFFLKLSLGLLDETQLSITELGQIYQVFHEFFSQKYKIGDRVEEKTVEDRIFYLETKPNPIVECLEILENLAEDPVSKRKVAFYFAHHADKLYKLKQVGKLIDLMLTDLASLLKDDIHLANIIKALSTYYKLRIKDLVEIMSENDIELAENEMDLTLGDVIELPAMKDLIKNDNRCEEIIVRLEQIEKMILETIINKDILNKTDRYIYDEGLKTYHWLGRQDMVADPIEPTPAHALTTTEMEIGNQWVSLEHGHKLIGAIRGKILEITPRFRLKEPSPDLVFFNVYFKVENSFLMDMNGNFKTKNKGLVAIHSLFLPSAQVQGVCSGLPLNFPLTELHMKSIEADELTVHFQIHKVSSNQGNILLFDYQEKVKQNTISNSSLSPDEEPA</sequence>
<keyword evidence="2" id="KW-0472">Membrane</keyword>
<evidence type="ECO:0000313" key="4">
    <source>
        <dbReference type="EMBL" id="MFC1850369.1"/>
    </source>
</evidence>
<feature type="transmembrane region" description="Helical" evidence="2">
    <location>
        <begin position="20"/>
        <end position="40"/>
    </location>
</feature>
<dbReference type="CDD" id="cd00077">
    <property type="entry name" value="HDc"/>
    <property type="match status" value="1"/>
</dbReference>
<dbReference type="InterPro" id="IPR006675">
    <property type="entry name" value="HDIG_dom"/>
</dbReference>
<name>A0ABV6YVY8_UNCC1</name>
<keyword evidence="2" id="KW-1133">Transmembrane helix</keyword>
<feature type="coiled-coil region" evidence="1">
    <location>
        <begin position="91"/>
        <end position="142"/>
    </location>
</feature>
<dbReference type="SUPFAM" id="SSF109604">
    <property type="entry name" value="HD-domain/PDEase-like"/>
    <property type="match status" value="1"/>
</dbReference>
<dbReference type="Gene3D" id="1.10.3210.10">
    <property type="entry name" value="Hypothetical protein af1432"/>
    <property type="match status" value="1"/>
</dbReference>
<dbReference type="SMART" id="SM00471">
    <property type="entry name" value="HDc"/>
    <property type="match status" value="1"/>
</dbReference>
<evidence type="ECO:0000259" key="3">
    <source>
        <dbReference type="SMART" id="SM00471"/>
    </source>
</evidence>
<dbReference type="NCBIfam" id="TIGR00277">
    <property type="entry name" value="HDIG"/>
    <property type="match status" value="1"/>
</dbReference>
<evidence type="ECO:0000313" key="5">
    <source>
        <dbReference type="Proteomes" id="UP001594351"/>
    </source>
</evidence>
<keyword evidence="2" id="KW-0812">Transmembrane</keyword>
<keyword evidence="1" id="KW-0175">Coiled coil</keyword>
<proteinExistence type="predicted"/>
<dbReference type="InterPro" id="IPR003607">
    <property type="entry name" value="HD/PDEase_dom"/>
</dbReference>
<dbReference type="InterPro" id="IPR052722">
    <property type="entry name" value="PgpH_phosphodiesterase"/>
</dbReference>
<accession>A0ABV6YVY8</accession>
<organism evidence="4 5">
    <name type="scientific">candidate division CSSED10-310 bacterium</name>
    <dbReference type="NCBI Taxonomy" id="2855610"/>
    <lineage>
        <taxon>Bacteria</taxon>
        <taxon>Bacteria division CSSED10-310</taxon>
    </lineage>
</organism>
<dbReference type="PANTHER" id="PTHR36442:SF1">
    <property type="entry name" value="CYCLIC-DI-AMP PHOSPHODIESTERASE PGPH"/>
    <property type="match status" value="1"/>
</dbReference>
<dbReference type="EMBL" id="JBHPBY010000094">
    <property type="protein sequence ID" value="MFC1850369.1"/>
    <property type="molecule type" value="Genomic_DNA"/>
</dbReference>
<reference evidence="4 5" key="1">
    <citation type="submission" date="2024-09" db="EMBL/GenBank/DDBJ databases">
        <title>Laminarin stimulates single cell rates of sulfate reduction while oxygen inhibits transcriptomic activity in coastal marine sediment.</title>
        <authorList>
            <person name="Lindsay M."/>
            <person name="Orcutt B."/>
            <person name="Emerson D."/>
            <person name="Stepanauskas R."/>
            <person name="D'Angelo T."/>
        </authorList>
    </citation>
    <scope>NUCLEOTIDE SEQUENCE [LARGE SCALE GENOMIC DNA]</scope>
    <source>
        <strain evidence="4">SAG AM-311-K15</strain>
    </source>
</reference>
<keyword evidence="5" id="KW-1185">Reference proteome</keyword>
<dbReference type="InterPro" id="IPR006674">
    <property type="entry name" value="HD_domain"/>
</dbReference>
<comment type="caution">
    <text evidence="4">The sequence shown here is derived from an EMBL/GenBank/DDBJ whole genome shotgun (WGS) entry which is preliminary data.</text>
</comment>
<feature type="domain" description="HD/PDEase" evidence="3">
    <location>
        <begin position="169"/>
        <end position="357"/>
    </location>
</feature>
<dbReference type="PANTHER" id="PTHR36442">
    <property type="entry name" value="CYCLIC-DI-AMP PHOSPHODIESTERASE PGPH"/>
    <property type="match status" value="1"/>
</dbReference>
<dbReference type="Proteomes" id="UP001594351">
    <property type="component" value="Unassembled WGS sequence"/>
</dbReference>
<protein>
    <submittedName>
        <fullName evidence="4">HDIG domain-containing metalloprotein</fullName>
    </submittedName>
</protein>